<proteinExistence type="predicted"/>
<reference evidence="2" key="1">
    <citation type="journal article" date="2019" name="Int. J. Syst. Evol. Microbiol.">
        <title>The Global Catalogue of Microorganisms (GCM) 10K type strain sequencing project: providing services to taxonomists for standard genome sequencing and annotation.</title>
        <authorList>
            <consortium name="The Broad Institute Genomics Platform"/>
            <consortium name="The Broad Institute Genome Sequencing Center for Infectious Disease"/>
            <person name="Wu L."/>
            <person name="Ma J."/>
        </authorList>
    </citation>
    <scope>NUCLEOTIDE SEQUENCE [LARGE SCALE GENOMIC DNA]</scope>
    <source>
        <strain evidence="2">KCTC 52473</strain>
    </source>
</reference>
<accession>A0ABV7FRL1</accession>
<name>A0ABV7FRL1_9ALTE</name>
<keyword evidence="2" id="KW-1185">Reference proteome</keyword>
<comment type="caution">
    <text evidence="1">The sequence shown here is derived from an EMBL/GenBank/DDBJ whole genome shotgun (WGS) entry which is preliminary data.</text>
</comment>
<dbReference type="Proteomes" id="UP001595478">
    <property type="component" value="Unassembled WGS sequence"/>
</dbReference>
<organism evidence="1 2">
    <name type="scientific">Agaribacter flavus</name>
    <dbReference type="NCBI Taxonomy" id="1902781"/>
    <lineage>
        <taxon>Bacteria</taxon>
        <taxon>Pseudomonadati</taxon>
        <taxon>Pseudomonadota</taxon>
        <taxon>Gammaproteobacteria</taxon>
        <taxon>Alteromonadales</taxon>
        <taxon>Alteromonadaceae</taxon>
        <taxon>Agaribacter</taxon>
    </lineage>
</organism>
<evidence type="ECO:0000313" key="1">
    <source>
        <dbReference type="EMBL" id="MFC3121492.1"/>
    </source>
</evidence>
<sequence>MKEDPYLLSGRNTIIHKLRKVDLLVVNSRQDPVLMVIHNGIEVYEGPIPKNKLEAKRMDVAVVDVSSPDNFGDYKNLLFVQTLNNKEYKIDYSRKNAPNYFITIHQESTF</sequence>
<gene>
    <name evidence="1" type="ORF">ACFOHL_07650</name>
</gene>
<dbReference type="EMBL" id="JBHRSW010000012">
    <property type="protein sequence ID" value="MFC3121492.1"/>
    <property type="molecule type" value="Genomic_DNA"/>
</dbReference>
<protein>
    <submittedName>
        <fullName evidence="1">Uncharacterized protein</fullName>
    </submittedName>
</protein>
<dbReference type="RefSeq" id="WP_376919631.1">
    <property type="nucleotide sequence ID" value="NZ_JBHRSW010000012.1"/>
</dbReference>
<evidence type="ECO:0000313" key="2">
    <source>
        <dbReference type="Proteomes" id="UP001595478"/>
    </source>
</evidence>